<evidence type="ECO:0000256" key="5">
    <source>
        <dbReference type="ARBA" id="ARBA00022884"/>
    </source>
</evidence>
<proteinExistence type="inferred from homology"/>
<dbReference type="Pfam" id="PF00687">
    <property type="entry name" value="Ribosomal_L1"/>
    <property type="match status" value="1"/>
</dbReference>
<comment type="subunit">
    <text evidence="9">Part of the 50S ribosomal subunit.</text>
</comment>
<keyword evidence="9" id="KW-0820">tRNA-binding</keyword>
<evidence type="ECO:0000256" key="8">
    <source>
        <dbReference type="ARBA" id="ARBA00035241"/>
    </source>
</evidence>
<evidence type="ECO:0000256" key="3">
    <source>
        <dbReference type="ARBA" id="ARBA00022730"/>
    </source>
</evidence>
<dbReference type="FunFam" id="3.40.50.790:FF:000001">
    <property type="entry name" value="50S ribosomal protein L1"/>
    <property type="match status" value="1"/>
</dbReference>
<comment type="similarity">
    <text evidence="1 9">Belongs to the universal ribosomal protein uL1 family.</text>
</comment>
<dbReference type="GO" id="GO:0003735">
    <property type="term" value="F:structural constituent of ribosome"/>
    <property type="evidence" value="ECO:0007669"/>
    <property type="project" value="InterPro"/>
</dbReference>
<sequence length="226" mass="24213">MQRSKRYKDSAKELDLEKKYSLDEALLIIKKTSTVKFDASVEAHVKLGINPKQSDQVMRTAVTLPHGTGKKLKIAAFVTSTKEKEAKEAGAELVGGKELVTQIKGSGKLNFDIAVAEPAIMRELAIIAKILGQKGKMPSPKTGTVSPNVAKVIKEIAGGKIDVKTDDQGNVHQIIGKVSYDSAKLKKNFETLLDAIKQAKPAGAKSEYIKGISISSSMGPGIKVSL</sequence>
<dbReference type="GO" id="GO:0019843">
    <property type="term" value="F:rRNA binding"/>
    <property type="evidence" value="ECO:0007669"/>
    <property type="project" value="UniProtKB-UniRule"/>
</dbReference>
<dbReference type="GO" id="GO:0006412">
    <property type="term" value="P:translation"/>
    <property type="evidence" value="ECO:0007669"/>
    <property type="project" value="UniProtKB-UniRule"/>
</dbReference>
<gene>
    <name evidence="9" type="primary">rplA</name>
    <name evidence="10" type="ORF">COT91_05250</name>
</gene>
<dbReference type="InterPro" id="IPR005878">
    <property type="entry name" value="Ribosom_uL1_bac-type"/>
</dbReference>
<dbReference type="Gene3D" id="3.30.190.20">
    <property type="match status" value="1"/>
</dbReference>
<dbReference type="InterPro" id="IPR023674">
    <property type="entry name" value="Ribosomal_uL1-like"/>
</dbReference>
<dbReference type="GO" id="GO:0015934">
    <property type="term" value="C:large ribosomal subunit"/>
    <property type="evidence" value="ECO:0007669"/>
    <property type="project" value="InterPro"/>
</dbReference>
<organism evidence="10 11">
    <name type="scientific">Candidatus Doudnabacteria bacterium CG10_big_fil_rev_8_21_14_0_10_41_10</name>
    <dbReference type="NCBI Taxonomy" id="1974551"/>
    <lineage>
        <taxon>Bacteria</taxon>
        <taxon>Candidatus Doudnaibacteriota</taxon>
    </lineage>
</organism>
<dbReference type="EMBL" id="PFAJ01000069">
    <property type="protein sequence ID" value="PIR96702.1"/>
    <property type="molecule type" value="Genomic_DNA"/>
</dbReference>
<dbReference type="PANTHER" id="PTHR36427">
    <property type="entry name" value="54S RIBOSOMAL PROTEIN L1, MITOCHONDRIAL"/>
    <property type="match status" value="1"/>
</dbReference>
<dbReference type="Gene3D" id="3.40.50.790">
    <property type="match status" value="1"/>
</dbReference>
<comment type="function">
    <text evidence="9">Protein L1 is also a translational repressor protein, it controls the translation of the L11 operon by binding to its mRNA.</text>
</comment>
<keyword evidence="2 9" id="KW-0678">Repressor</keyword>
<accession>A0A2H0VC73</accession>
<evidence type="ECO:0000313" key="11">
    <source>
        <dbReference type="Proteomes" id="UP000230557"/>
    </source>
</evidence>
<keyword evidence="6 9" id="KW-0689">Ribosomal protein</keyword>
<evidence type="ECO:0000256" key="9">
    <source>
        <dbReference type="HAMAP-Rule" id="MF_01318"/>
    </source>
</evidence>
<dbReference type="InterPro" id="IPR028364">
    <property type="entry name" value="Ribosomal_uL1/biogenesis"/>
</dbReference>
<evidence type="ECO:0000256" key="6">
    <source>
        <dbReference type="ARBA" id="ARBA00022980"/>
    </source>
</evidence>
<name>A0A2H0VC73_9BACT</name>
<evidence type="ECO:0000256" key="7">
    <source>
        <dbReference type="ARBA" id="ARBA00023274"/>
    </source>
</evidence>
<dbReference type="NCBIfam" id="TIGR01169">
    <property type="entry name" value="rplA_bact"/>
    <property type="match status" value="1"/>
</dbReference>
<dbReference type="InterPro" id="IPR002143">
    <property type="entry name" value="Ribosomal_uL1"/>
</dbReference>
<keyword evidence="4 9" id="KW-0810">Translation regulation</keyword>
<evidence type="ECO:0000256" key="4">
    <source>
        <dbReference type="ARBA" id="ARBA00022845"/>
    </source>
</evidence>
<reference evidence="11" key="1">
    <citation type="submission" date="2017-09" db="EMBL/GenBank/DDBJ databases">
        <title>Depth-based differentiation of microbial function through sediment-hosted aquifers and enrichment of novel symbionts in the deep terrestrial subsurface.</title>
        <authorList>
            <person name="Probst A.J."/>
            <person name="Ladd B."/>
            <person name="Jarett J.K."/>
            <person name="Geller-Mcgrath D.E."/>
            <person name="Sieber C.M.K."/>
            <person name="Emerson J.B."/>
            <person name="Anantharaman K."/>
            <person name="Thomas B.C."/>
            <person name="Malmstrom R."/>
            <person name="Stieglmeier M."/>
            <person name="Klingl A."/>
            <person name="Woyke T."/>
            <person name="Ryan C.M."/>
            <person name="Banfield J.F."/>
        </authorList>
    </citation>
    <scope>NUCLEOTIDE SEQUENCE [LARGE SCALE GENOMIC DNA]</scope>
</reference>
<comment type="caution">
    <text evidence="10">The sequence shown here is derived from an EMBL/GenBank/DDBJ whole genome shotgun (WGS) entry which is preliminary data.</text>
</comment>
<dbReference type="HAMAP" id="MF_01318_B">
    <property type="entry name" value="Ribosomal_uL1_B"/>
    <property type="match status" value="1"/>
</dbReference>
<keyword evidence="3 9" id="KW-0699">rRNA-binding</keyword>
<keyword evidence="7 9" id="KW-0687">Ribonucleoprotein</keyword>
<dbReference type="PANTHER" id="PTHR36427:SF3">
    <property type="entry name" value="LARGE RIBOSOMAL SUBUNIT PROTEIN UL1M"/>
    <property type="match status" value="1"/>
</dbReference>
<keyword evidence="5 9" id="KW-0694">RNA-binding</keyword>
<dbReference type="SUPFAM" id="SSF56808">
    <property type="entry name" value="Ribosomal protein L1"/>
    <property type="match status" value="1"/>
</dbReference>
<dbReference type="Proteomes" id="UP000230557">
    <property type="component" value="Unassembled WGS sequence"/>
</dbReference>
<dbReference type="InterPro" id="IPR016095">
    <property type="entry name" value="Ribosomal_uL1_3-a/b-sand"/>
</dbReference>
<dbReference type="AlphaFoldDB" id="A0A2H0VC73"/>
<evidence type="ECO:0000256" key="2">
    <source>
        <dbReference type="ARBA" id="ARBA00022491"/>
    </source>
</evidence>
<protein>
    <recommendedName>
        <fullName evidence="8 9">Large ribosomal subunit protein uL1</fullName>
    </recommendedName>
</protein>
<dbReference type="GO" id="GO:0006417">
    <property type="term" value="P:regulation of translation"/>
    <property type="evidence" value="ECO:0007669"/>
    <property type="project" value="UniProtKB-KW"/>
</dbReference>
<dbReference type="CDD" id="cd00403">
    <property type="entry name" value="Ribosomal_L1"/>
    <property type="match status" value="1"/>
</dbReference>
<evidence type="ECO:0000313" key="10">
    <source>
        <dbReference type="EMBL" id="PIR96702.1"/>
    </source>
</evidence>
<evidence type="ECO:0000256" key="1">
    <source>
        <dbReference type="ARBA" id="ARBA00010531"/>
    </source>
</evidence>
<comment type="function">
    <text evidence="9">Binds directly to 23S rRNA. The L1 stalk is quite mobile in the ribosome, and is involved in E site tRNA release.</text>
</comment>
<dbReference type="PIRSF" id="PIRSF002155">
    <property type="entry name" value="Ribosomal_L1"/>
    <property type="match status" value="1"/>
</dbReference>
<dbReference type="GO" id="GO:0000049">
    <property type="term" value="F:tRNA binding"/>
    <property type="evidence" value="ECO:0007669"/>
    <property type="project" value="UniProtKB-KW"/>
</dbReference>